<sequence length="80" mass="8281">MSITGSVPAHAMYGAPVSGIRPAAEQEGSELAAPSGPYLGRGNKCSAKDDTCEGMRVKDEELCMGHLRSFNKAKAVADGV</sequence>
<dbReference type="EMBL" id="LR796566">
    <property type="protein sequence ID" value="CAB4151267.1"/>
    <property type="molecule type" value="Genomic_DNA"/>
</dbReference>
<proteinExistence type="predicted"/>
<reference evidence="1" key="1">
    <citation type="submission" date="2020-04" db="EMBL/GenBank/DDBJ databases">
        <authorList>
            <person name="Chiriac C."/>
            <person name="Salcher M."/>
            <person name="Ghai R."/>
            <person name="Kavagutti S V."/>
        </authorList>
    </citation>
    <scope>NUCLEOTIDE SEQUENCE</scope>
</reference>
<protein>
    <submittedName>
        <fullName evidence="1">Uncharacterized protein</fullName>
    </submittedName>
</protein>
<evidence type="ECO:0000313" key="1">
    <source>
        <dbReference type="EMBL" id="CAB4151267.1"/>
    </source>
</evidence>
<name>A0A6J5MZ79_9CAUD</name>
<accession>A0A6J5MZ79</accession>
<gene>
    <name evidence="1" type="ORF">UFOVP587_8</name>
</gene>
<organism evidence="1">
    <name type="scientific">uncultured Caudovirales phage</name>
    <dbReference type="NCBI Taxonomy" id="2100421"/>
    <lineage>
        <taxon>Viruses</taxon>
        <taxon>Duplodnaviria</taxon>
        <taxon>Heunggongvirae</taxon>
        <taxon>Uroviricota</taxon>
        <taxon>Caudoviricetes</taxon>
        <taxon>Peduoviridae</taxon>
        <taxon>Maltschvirus</taxon>
        <taxon>Maltschvirus maltsch</taxon>
    </lineage>
</organism>